<dbReference type="NCBIfam" id="TIGR00229">
    <property type="entry name" value="sensory_box"/>
    <property type="match status" value="1"/>
</dbReference>
<dbReference type="PANTHER" id="PTHR44757:SF2">
    <property type="entry name" value="BIOFILM ARCHITECTURE MAINTENANCE PROTEIN MBAA"/>
    <property type="match status" value="1"/>
</dbReference>
<evidence type="ECO:0000313" key="4">
    <source>
        <dbReference type="EMBL" id="SEM69827.1"/>
    </source>
</evidence>
<dbReference type="SUPFAM" id="SSF55785">
    <property type="entry name" value="PYP-like sensor domain (PAS domain)"/>
    <property type="match status" value="1"/>
</dbReference>
<dbReference type="PROSITE" id="PS50887">
    <property type="entry name" value="GGDEF"/>
    <property type="match status" value="1"/>
</dbReference>
<dbReference type="InterPro" id="IPR001610">
    <property type="entry name" value="PAC"/>
</dbReference>
<dbReference type="Gene3D" id="3.30.70.270">
    <property type="match status" value="1"/>
</dbReference>
<dbReference type="PANTHER" id="PTHR44757">
    <property type="entry name" value="DIGUANYLATE CYCLASE DGCP"/>
    <property type="match status" value="1"/>
</dbReference>
<feature type="transmembrane region" description="Helical" evidence="1">
    <location>
        <begin position="6"/>
        <end position="24"/>
    </location>
</feature>
<dbReference type="InterPro" id="IPR029787">
    <property type="entry name" value="Nucleotide_cyclase"/>
</dbReference>
<keyword evidence="5" id="KW-1185">Reference proteome</keyword>
<dbReference type="SMART" id="SM00267">
    <property type="entry name" value="GGDEF"/>
    <property type="match status" value="1"/>
</dbReference>
<dbReference type="SMART" id="SM00086">
    <property type="entry name" value="PAC"/>
    <property type="match status" value="1"/>
</dbReference>
<gene>
    <name evidence="4" type="ORF">SAMN04488003_103160</name>
</gene>
<dbReference type="InterPro" id="IPR000014">
    <property type="entry name" value="PAS"/>
</dbReference>
<evidence type="ECO:0000256" key="1">
    <source>
        <dbReference type="SAM" id="Phobius"/>
    </source>
</evidence>
<keyword evidence="1" id="KW-0472">Membrane</keyword>
<name>A0A1H8AJW9_9RHOB</name>
<dbReference type="InterPro" id="IPR001633">
    <property type="entry name" value="EAL_dom"/>
</dbReference>
<dbReference type="NCBIfam" id="TIGR00254">
    <property type="entry name" value="GGDEF"/>
    <property type="match status" value="1"/>
</dbReference>
<keyword evidence="1" id="KW-0812">Transmembrane</keyword>
<accession>A0A1H8AJW9</accession>
<dbReference type="Gene3D" id="3.20.20.450">
    <property type="entry name" value="EAL domain"/>
    <property type="match status" value="1"/>
</dbReference>
<dbReference type="CDD" id="cd01948">
    <property type="entry name" value="EAL"/>
    <property type="match status" value="1"/>
</dbReference>
<dbReference type="SUPFAM" id="SSF55073">
    <property type="entry name" value="Nucleotide cyclase"/>
    <property type="match status" value="1"/>
</dbReference>
<protein>
    <submittedName>
        <fullName evidence="4">Diguanylate cyclase/phosphodiesterase with PAS/PAC sensor(S)</fullName>
    </submittedName>
</protein>
<feature type="domain" description="GGDEF" evidence="3">
    <location>
        <begin position="202"/>
        <end position="335"/>
    </location>
</feature>
<dbReference type="EMBL" id="FOCI01000003">
    <property type="protein sequence ID" value="SEM69827.1"/>
    <property type="molecule type" value="Genomic_DNA"/>
</dbReference>
<dbReference type="Pfam" id="PF13426">
    <property type="entry name" value="PAS_9"/>
    <property type="match status" value="1"/>
</dbReference>
<dbReference type="InterPro" id="IPR000160">
    <property type="entry name" value="GGDEF_dom"/>
</dbReference>
<dbReference type="CDD" id="cd00130">
    <property type="entry name" value="PAS"/>
    <property type="match status" value="1"/>
</dbReference>
<evidence type="ECO:0000259" key="3">
    <source>
        <dbReference type="PROSITE" id="PS50887"/>
    </source>
</evidence>
<dbReference type="Pfam" id="PF00990">
    <property type="entry name" value="GGDEF"/>
    <property type="match status" value="1"/>
</dbReference>
<dbReference type="InterPro" id="IPR052155">
    <property type="entry name" value="Biofilm_reg_signaling"/>
</dbReference>
<sequence>MSPASPLPLLIAVLVCGWVAALLVRSRQRARRRTPPDFTAMACTSTNDGIVVQTLDGIILWANPAYLRLMRLPMDRVVGRNPLSFCLPDADRMTRAQIAGFRYDPDDPAWRKLVVVRNRRSDGSLFWNQLNASFHLASDGRTLATLVCRDVSEQVEQDRILRDTTATLAHLATHDSLTGTANRAHLSTFVADRMALAPAIRPGLGLLHIDMDGFKAINDRHGHAAGDAALKHVARTIGHHLRPTDLLARVGGDEFVAVCTDVACDAELLGIGQTLCDAVRTPFRHDRMELALSVSVGAVRAGPDDADTDRLLQKSDFALYAVKRAGRGAVAVYDSALHAEAQSRDLFAAQLQHCIADGGLTFYMQPTVDLVTGHVRGFEALARWQHPTRGLLHPATFLPLARELNLLAGVDLAAIDAAADLHARLRATGHDGIRVSINGSHVLLSDRAHAERLPARLSARGLKPQDIHIELAERDVFGSVDPGAHRFMGISHLVGLGFNVLIDGFGAGYAGLLHVDRLAVAGFKVEKALIRHLAAAPACEKITAMLLQFGRDKDLYCTASGIETAEQAAIVRSLGGSVGQGNHFARAMPAEDVIGWLRARSSCQELRHTG</sequence>
<dbReference type="SMART" id="SM00052">
    <property type="entry name" value="EAL"/>
    <property type="match status" value="1"/>
</dbReference>
<dbReference type="InterPro" id="IPR035965">
    <property type="entry name" value="PAS-like_dom_sf"/>
</dbReference>
<dbReference type="Pfam" id="PF00563">
    <property type="entry name" value="EAL"/>
    <property type="match status" value="1"/>
</dbReference>
<evidence type="ECO:0000313" key="5">
    <source>
        <dbReference type="Proteomes" id="UP000199585"/>
    </source>
</evidence>
<organism evidence="4 5">
    <name type="scientific">Loktanella fryxellensis</name>
    <dbReference type="NCBI Taxonomy" id="245187"/>
    <lineage>
        <taxon>Bacteria</taxon>
        <taxon>Pseudomonadati</taxon>
        <taxon>Pseudomonadota</taxon>
        <taxon>Alphaproteobacteria</taxon>
        <taxon>Rhodobacterales</taxon>
        <taxon>Roseobacteraceae</taxon>
        <taxon>Loktanella</taxon>
    </lineage>
</organism>
<evidence type="ECO:0000259" key="2">
    <source>
        <dbReference type="PROSITE" id="PS50883"/>
    </source>
</evidence>
<dbReference type="RefSeq" id="WP_089899110.1">
    <property type="nucleotide sequence ID" value="NZ_FOCI01000003.1"/>
</dbReference>
<dbReference type="CDD" id="cd01949">
    <property type="entry name" value="GGDEF"/>
    <property type="match status" value="1"/>
</dbReference>
<keyword evidence="1" id="KW-1133">Transmembrane helix</keyword>
<reference evidence="4 5" key="1">
    <citation type="submission" date="2016-10" db="EMBL/GenBank/DDBJ databases">
        <authorList>
            <person name="de Groot N.N."/>
        </authorList>
    </citation>
    <scope>NUCLEOTIDE SEQUENCE [LARGE SCALE GENOMIC DNA]</scope>
    <source>
        <strain evidence="4 5">DSM 16213</strain>
    </source>
</reference>
<dbReference type="Gene3D" id="3.30.450.20">
    <property type="entry name" value="PAS domain"/>
    <property type="match status" value="1"/>
</dbReference>
<dbReference type="SUPFAM" id="SSF141868">
    <property type="entry name" value="EAL domain-like"/>
    <property type="match status" value="1"/>
</dbReference>
<dbReference type="STRING" id="245187.SAMN04488003_103160"/>
<dbReference type="PROSITE" id="PS50883">
    <property type="entry name" value="EAL"/>
    <property type="match status" value="1"/>
</dbReference>
<dbReference type="InterPro" id="IPR043128">
    <property type="entry name" value="Rev_trsase/Diguanyl_cyclase"/>
</dbReference>
<dbReference type="InterPro" id="IPR035919">
    <property type="entry name" value="EAL_sf"/>
</dbReference>
<feature type="domain" description="EAL" evidence="2">
    <location>
        <begin position="344"/>
        <end position="601"/>
    </location>
</feature>
<proteinExistence type="predicted"/>
<dbReference type="Proteomes" id="UP000199585">
    <property type="component" value="Unassembled WGS sequence"/>
</dbReference>
<dbReference type="AlphaFoldDB" id="A0A1H8AJW9"/>
<dbReference type="OrthoDB" id="9814202at2"/>